<evidence type="ECO:0000313" key="3">
    <source>
        <dbReference type="EMBL" id="KAL1499445.1"/>
    </source>
</evidence>
<feature type="region of interest" description="Disordered" evidence="1">
    <location>
        <begin position="390"/>
        <end position="417"/>
    </location>
</feature>
<accession>A0AB34IJQ7</accession>
<name>A0AB34IJQ7_PRYPA</name>
<keyword evidence="4" id="KW-1185">Reference proteome</keyword>
<feature type="region of interest" description="Disordered" evidence="1">
    <location>
        <begin position="1"/>
        <end position="34"/>
    </location>
</feature>
<gene>
    <name evidence="3" type="ORF">AB1Y20_011649</name>
</gene>
<dbReference type="PROSITE" id="PS50020">
    <property type="entry name" value="WW_DOMAIN_2"/>
    <property type="match status" value="1"/>
</dbReference>
<evidence type="ECO:0000256" key="1">
    <source>
        <dbReference type="SAM" id="MobiDB-lite"/>
    </source>
</evidence>
<feature type="domain" description="WW" evidence="2">
    <location>
        <begin position="66"/>
        <end position="103"/>
    </location>
</feature>
<organism evidence="3 4">
    <name type="scientific">Prymnesium parvum</name>
    <name type="common">Toxic golden alga</name>
    <dbReference type="NCBI Taxonomy" id="97485"/>
    <lineage>
        <taxon>Eukaryota</taxon>
        <taxon>Haptista</taxon>
        <taxon>Haptophyta</taxon>
        <taxon>Prymnesiophyceae</taxon>
        <taxon>Prymnesiales</taxon>
        <taxon>Prymnesiaceae</taxon>
        <taxon>Prymnesium</taxon>
    </lineage>
</organism>
<comment type="caution">
    <text evidence="3">The sequence shown here is derived from an EMBL/GenBank/DDBJ whole genome shotgun (WGS) entry which is preliminary data.</text>
</comment>
<reference evidence="3 4" key="1">
    <citation type="journal article" date="2024" name="Science">
        <title>Giant polyketide synthase enzymes in the biosynthesis of giant marine polyether toxins.</title>
        <authorList>
            <person name="Fallon T.R."/>
            <person name="Shende V.V."/>
            <person name="Wierzbicki I.H."/>
            <person name="Pendleton A.L."/>
            <person name="Watervoot N.F."/>
            <person name="Auber R.P."/>
            <person name="Gonzalez D.J."/>
            <person name="Wisecaver J.H."/>
            <person name="Moore B.S."/>
        </authorList>
    </citation>
    <scope>NUCLEOTIDE SEQUENCE [LARGE SCALE GENOMIC DNA]</scope>
    <source>
        <strain evidence="3 4">12B1</strain>
    </source>
</reference>
<dbReference type="AlphaFoldDB" id="A0AB34IJQ7"/>
<protein>
    <recommendedName>
        <fullName evidence="2">WW domain-containing protein</fullName>
    </recommendedName>
</protein>
<sequence length="417" mass="45177">MGCAGSKNLPSDPATDDQPEKPQPQPDEPVGCKDVVLDTQPAPILPPAPPTPCETYRDDANATPCLDCPPGWLTRTATEGEKNGCTYYFCSELCVSQWDAPSGAPKPSAELTCTCGCLKSAHKVCAEWNPRPDTKPLTCNCGFLKEDHRPCHTYRVNMSAANFGECKCGFAKDVHDADAFASGGKAKRQDRTSKELRDGFAHKEYADCPNYTVNLQSANFGECKCGRPKGEHSPEALAKNAEAGQMSGTTRRDSSEVRSHFVHKEKVDCKKYEPDLTGGEMGVCKCGAKRGDHSDFALSADTGRHTAKQGALHVVAQKEYADCPHFELNMDPAAPFGTCRCGRSRVDHSEAALAADGAPHHAIRKNSCEVRREMEAKQEQIGTTVETHGAKVGPQAHGSVSSRYRYREARVPGTLHP</sequence>
<dbReference type="EMBL" id="JBGBPQ010000025">
    <property type="protein sequence ID" value="KAL1499445.1"/>
    <property type="molecule type" value="Genomic_DNA"/>
</dbReference>
<evidence type="ECO:0000313" key="4">
    <source>
        <dbReference type="Proteomes" id="UP001515480"/>
    </source>
</evidence>
<dbReference type="InterPro" id="IPR001202">
    <property type="entry name" value="WW_dom"/>
</dbReference>
<proteinExistence type="predicted"/>
<evidence type="ECO:0000259" key="2">
    <source>
        <dbReference type="PROSITE" id="PS50020"/>
    </source>
</evidence>
<dbReference type="Proteomes" id="UP001515480">
    <property type="component" value="Unassembled WGS sequence"/>
</dbReference>